<evidence type="ECO:0000313" key="2">
    <source>
        <dbReference type="WBParaSite" id="RSKR_0000338400.1"/>
    </source>
</evidence>
<evidence type="ECO:0000313" key="1">
    <source>
        <dbReference type="Proteomes" id="UP000095286"/>
    </source>
</evidence>
<sequence>MGVPMEGIEQEKADVIAILTRRLNFNPTRNDFNENVFFDEVRAFLYDIVCGQYKDCSIPIKVWQVNVGLLEGIIKNKKVPRLCQYITEACADYMSDIDEQIKRMADDTSLDSFNELLSDVYLNGSKLVAIFKTFDDNLSKDWEGKEPRLDKIQIGTLLYKNFYETISKQEEIDSIIFEKLFKCCEHPTSSLNPVDGRFKSVIDSLIGIDFDGTRSLYKKFFEIRFIECRSLEIDSLSKLWKEDRTTANYLLNVIEFIKAEESLCMNLPSETRHILKTTLYDSFVISRSDYLIESEDTGVLHLLQNSAVDHLKLLFSVVKQVKEVELLMIQKICGWIETNLLDRLTYPKPANSKERGDIIMKILLFFNTIDNIMVNVFENNVLIRSKINDFITTVLKKKTLDSKLMAGYADHIARVAAKKGEAWWRDEVNSFFKLFVLISDKTPFKHFFIQDQCQRVDNDKIFHLEVERYMAQKIHTECGYDYSKTIDGCLNDKIKADTETADYREKEKEFLNSKSLKFNVSVFACVNRSHRIDLANVTIPRELIDHVNNFHQHYIRKYNSKKLLFDVGFGNAEVKMSFYGSNVQKQLNMSTIQMIVLLQFEGKSEITVGQIIQATKLPLIDVAKALNCFEKDNTPEAILIKKYGDNCNIELTDRFAINEEFNCAKKIITIKHLGKSKYTTAKVVKDIIVERDSEILAAIVRIMKQKKILTHQNLIAEISLAVGRRFVAEISSIKHRISYTLEHGFIKRSEADANVYEYIV</sequence>
<accession>A0AC35TRQ5</accession>
<proteinExistence type="predicted"/>
<name>A0AC35TRQ5_9BILA</name>
<dbReference type="WBParaSite" id="RSKR_0000338400.1">
    <property type="protein sequence ID" value="RSKR_0000338400.1"/>
    <property type="gene ID" value="RSKR_0000338400"/>
</dbReference>
<protein>
    <submittedName>
        <fullName evidence="2">CULLIN_2 domain-containing protein</fullName>
    </submittedName>
</protein>
<dbReference type="Proteomes" id="UP000095286">
    <property type="component" value="Unplaced"/>
</dbReference>
<reference evidence="2" key="1">
    <citation type="submission" date="2016-11" db="UniProtKB">
        <authorList>
            <consortium name="WormBaseParasite"/>
        </authorList>
    </citation>
    <scope>IDENTIFICATION</scope>
    <source>
        <strain evidence="2">KR3021</strain>
    </source>
</reference>
<organism evidence="1 2">
    <name type="scientific">Rhabditophanes sp. KR3021</name>
    <dbReference type="NCBI Taxonomy" id="114890"/>
    <lineage>
        <taxon>Eukaryota</taxon>
        <taxon>Metazoa</taxon>
        <taxon>Ecdysozoa</taxon>
        <taxon>Nematoda</taxon>
        <taxon>Chromadorea</taxon>
        <taxon>Rhabditida</taxon>
        <taxon>Tylenchina</taxon>
        <taxon>Panagrolaimomorpha</taxon>
        <taxon>Strongyloidoidea</taxon>
        <taxon>Alloionematidae</taxon>
        <taxon>Rhabditophanes</taxon>
    </lineage>
</organism>